<gene>
    <name evidence="2" type="ORF">DVH24_023360</name>
</gene>
<name>A0A498KM27_MALDO</name>
<dbReference type="STRING" id="3750.A0A498KM27"/>
<evidence type="ECO:0000313" key="3">
    <source>
        <dbReference type="Proteomes" id="UP000290289"/>
    </source>
</evidence>
<proteinExistence type="predicted"/>
<dbReference type="Proteomes" id="UP000290289">
    <property type="component" value="Chromosome 1"/>
</dbReference>
<accession>A0A498KM27</accession>
<protein>
    <recommendedName>
        <fullName evidence="4">DUF4005 domain-containing protein</fullName>
    </recommendedName>
</protein>
<comment type="caution">
    <text evidence="2">The sequence shown here is derived from an EMBL/GenBank/DDBJ whole genome shotgun (WGS) entry which is preliminary data.</text>
</comment>
<reference evidence="2 3" key="1">
    <citation type="submission" date="2018-10" db="EMBL/GenBank/DDBJ databases">
        <title>A high-quality apple genome assembly.</title>
        <authorList>
            <person name="Hu J."/>
        </authorList>
    </citation>
    <scope>NUCLEOTIDE SEQUENCE [LARGE SCALE GENOMIC DNA]</scope>
    <source>
        <strain evidence="3">cv. HFTH1</strain>
        <tissue evidence="2">Young leaf</tissue>
    </source>
</reference>
<evidence type="ECO:0000256" key="1">
    <source>
        <dbReference type="SAM" id="MobiDB-lite"/>
    </source>
</evidence>
<organism evidence="2 3">
    <name type="scientific">Malus domestica</name>
    <name type="common">Apple</name>
    <name type="synonym">Pyrus malus</name>
    <dbReference type="NCBI Taxonomy" id="3750"/>
    <lineage>
        <taxon>Eukaryota</taxon>
        <taxon>Viridiplantae</taxon>
        <taxon>Streptophyta</taxon>
        <taxon>Embryophyta</taxon>
        <taxon>Tracheophyta</taxon>
        <taxon>Spermatophyta</taxon>
        <taxon>Magnoliopsida</taxon>
        <taxon>eudicotyledons</taxon>
        <taxon>Gunneridae</taxon>
        <taxon>Pentapetalae</taxon>
        <taxon>rosids</taxon>
        <taxon>fabids</taxon>
        <taxon>Rosales</taxon>
        <taxon>Rosaceae</taxon>
        <taxon>Amygdaloideae</taxon>
        <taxon>Maleae</taxon>
        <taxon>Malus</taxon>
    </lineage>
</organism>
<feature type="region of interest" description="Disordered" evidence="1">
    <location>
        <begin position="1"/>
        <end position="25"/>
    </location>
</feature>
<dbReference type="AlphaFoldDB" id="A0A498KM27"/>
<feature type="region of interest" description="Disordered" evidence="1">
    <location>
        <begin position="57"/>
        <end position="116"/>
    </location>
</feature>
<sequence>MQCSTRLQERFRRQDNMGNGGFQNNARCTSSSTDLIHKFAGSGWGCGRGKEVANPNSGERFYAPRGIPGERVRSSSSDSAMGSTDYKRVSFHGRSVSNDKRREGSWLSFRRSSTRL</sequence>
<evidence type="ECO:0000313" key="2">
    <source>
        <dbReference type="EMBL" id="RXI09199.1"/>
    </source>
</evidence>
<dbReference type="EMBL" id="RDQH01000327">
    <property type="protein sequence ID" value="RXI09199.1"/>
    <property type="molecule type" value="Genomic_DNA"/>
</dbReference>
<keyword evidence="3" id="KW-1185">Reference proteome</keyword>
<evidence type="ECO:0008006" key="4">
    <source>
        <dbReference type="Google" id="ProtNLM"/>
    </source>
</evidence>